<dbReference type="InterPro" id="IPR006664">
    <property type="entry name" value="OMP_bac"/>
</dbReference>
<dbReference type="Pfam" id="PF00691">
    <property type="entry name" value="OmpA"/>
    <property type="match status" value="1"/>
</dbReference>
<evidence type="ECO:0000256" key="4">
    <source>
        <dbReference type="PROSITE-ProRule" id="PRU00473"/>
    </source>
</evidence>
<evidence type="ECO:0000256" key="1">
    <source>
        <dbReference type="ARBA" id="ARBA00004442"/>
    </source>
</evidence>
<dbReference type="InterPro" id="IPR050330">
    <property type="entry name" value="Bact_OuterMem_StrucFunc"/>
</dbReference>
<name>A0ABY9WRL3_9BACT</name>
<proteinExistence type="predicted"/>
<evidence type="ECO:0000259" key="5">
    <source>
        <dbReference type="PROSITE" id="PS51123"/>
    </source>
</evidence>
<evidence type="ECO:0000256" key="3">
    <source>
        <dbReference type="ARBA" id="ARBA00023237"/>
    </source>
</evidence>
<dbReference type="InterPro" id="IPR008969">
    <property type="entry name" value="CarboxyPept-like_regulatory"/>
</dbReference>
<feature type="domain" description="OmpA-like" evidence="5">
    <location>
        <begin position="517"/>
        <end position="633"/>
    </location>
</feature>
<evidence type="ECO:0000313" key="6">
    <source>
        <dbReference type="EMBL" id="WNG46427.1"/>
    </source>
</evidence>
<dbReference type="Gene3D" id="3.30.1330.60">
    <property type="entry name" value="OmpA-like domain"/>
    <property type="match status" value="1"/>
</dbReference>
<evidence type="ECO:0000256" key="2">
    <source>
        <dbReference type="ARBA" id="ARBA00023136"/>
    </source>
</evidence>
<dbReference type="InterPro" id="IPR006665">
    <property type="entry name" value="OmpA-like"/>
</dbReference>
<dbReference type="Proteomes" id="UP001611383">
    <property type="component" value="Chromosome"/>
</dbReference>
<dbReference type="PRINTS" id="PR01021">
    <property type="entry name" value="OMPADOMAIN"/>
</dbReference>
<dbReference type="Pfam" id="PF13620">
    <property type="entry name" value="CarboxypepD_reg"/>
    <property type="match status" value="1"/>
</dbReference>
<dbReference type="SUPFAM" id="SSF49464">
    <property type="entry name" value="Carboxypeptidase regulatory domain-like"/>
    <property type="match status" value="1"/>
</dbReference>
<dbReference type="InterPro" id="IPR036737">
    <property type="entry name" value="OmpA-like_sf"/>
</dbReference>
<dbReference type="SUPFAM" id="SSF103088">
    <property type="entry name" value="OmpA-like"/>
    <property type="match status" value="1"/>
</dbReference>
<dbReference type="CDD" id="cd07185">
    <property type="entry name" value="OmpA_C-like"/>
    <property type="match status" value="1"/>
</dbReference>
<dbReference type="PANTHER" id="PTHR30329">
    <property type="entry name" value="STATOR ELEMENT OF FLAGELLAR MOTOR COMPLEX"/>
    <property type="match status" value="1"/>
</dbReference>
<dbReference type="PANTHER" id="PTHR30329:SF21">
    <property type="entry name" value="LIPOPROTEIN YIAD-RELATED"/>
    <property type="match status" value="1"/>
</dbReference>
<gene>
    <name evidence="6" type="ORF">F0U60_21625</name>
</gene>
<accession>A0ABY9WRL3</accession>
<dbReference type="SUPFAM" id="SSF49452">
    <property type="entry name" value="Starch-binding domain-like"/>
    <property type="match status" value="1"/>
</dbReference>
<keyword evidence="2 4" id="KW-0472">Membrane</keyword>
<organism evidence="6 7">
    <name type="scientific">Archangium minus</name>
    <dbReference type="NCBI Taxonomy" id="83450"/>
    <lineage>
        <taxon>Bacteria</taxon>
        <taxon>Pseudomonadati</taxon>
        <taxon>Myxococcota</taxon>
        <taxon>Myxococcia</taxon>
        <taxon>Myxococcales</taxon>
        <taxon>Cystobacterineae</taxon>
        <taxon>Archangiaceae</taxon>
        <taxon>Archangium</taxon>
    </lineage>
</organism>
<evidence type="ECO:0000313" key="7">
    <source>
        <dbReference type="Proteomes" id="UP001611383"/>
    </source>
</evidence>
<dbReference type="PROSITE" id="PS51123">
    <property type="entry name" value="OMPA_2"/>
    <property type="match status" value="1"/>
</dbReference>
<dbReference type="EMBL" id="CP043494">
    <property type="protein sequence ID" value="WNG46427.1"/>
    <property type="molecule type" value="Genomic_DNA"/>
</dbReference>
<dbReference type="InterPro" id="IPR013784">
    <property type="entry name" value="Carb-bd-like_fold"/>
</dbReference>
<protein>
    <submittedName>
        <fullName evidence="6">OmpA family protein</fullName>
    </submittedName>
</protein>
<comment type="subcellular location">
    <subcellularLocation>
        <location evidence="1">Cell outer membrane</location>
    </subcellularLocation>
</comment>
<reference evidence="6 7" key="1">
    <citation type="submission" date="2019-08" db="EMBL/GenBank/DDBJ databases">
        <title>Archangium and Cystobacter genomes.</title>
        <authorList>
            <person name="Chen I.-C.K."/>
            <person name="Wielgoss S."/>
        </authorList>
    </citation>
    <scope>NUCLEOTIDE SEQUENCE [LARGE SCALE GENOMIC DNA]</scope>
    <source>
        <strain evidence="6 7">Cbm 6</strain>
    </source>
</reference>
<dbReference type="RefSeq" id="WP_395822794.1">
    <property type="nucleotide sequence ID" value="NZ_CP043494.1"/>
</dbReference>
<keyword evidence="3" id="KW-0998">Cell outer membrane</keyword>
<sequence length="633" mass="67039">MVGFRTDEQPYEAHSPATLGNGWRDVGNLRHASTATGGVGLLRVSGAELGRKGVLRFSVTGEFFSSPDFPVLGASNTRTAGTFAIGYVPLDFLDVSLSYTASTNTNSRSSPTLIQALGDLTLGARATKQWLPGLWAGGDVRVMTFSGVGEGKVAFGFSPRAVATYDARTLDPRLPLRAHANLGLQVDGTGSMVDTGRLNASEQYALGINRYSRLTVGLGLEAPLPVATPFVEYNLASPLGVPGGRLVAPDGTTVSVGRVAPQTLGLGARVTALQNLTFTAAAEFGLTRQVGYGVQPVPPFNLVLGASFNVDPSLQATGGTRVVERVVREPAVSQTVAAAPQTSQVSGVVLDAKTRQPIPGVFVALVDSTLPPVASAPGDGRFLTYALPSGPVKLSVRKEGYLPLERELVLKAGETASVELELVAEVKPATLALAVTSKRKPVSATLAFLGGPESRRVAFSAADAASHSLQLPAGRYVVEVTAPGFLAQTRSVQFTDGSSQELAFELEPEPKQWQVKRANDKLELLQALRFAEGKAVLLPDSYPLLSQVVDLVVRTDIKRLRIEGHTDNQGDKTANLNLSKERARAVADYLIKAGLDPSRVESEGFGDSRPVAPNLTPKGRALNRRVDFFILER</sequence>
<dbReference type="Gene3D" id="2.60.40.1120">
    <property type="entry name" value="Carboxypeptidase-like, regulatory domain"/>
    <property type="match status" value="2"/>
</dbReference>
<keyword evidence="7" id="KW-1185">Reference proteome</keyword>